<dbReference type="RefSeq" id="WP_169800548.1">
    <property type="nucleotide sequence ID" value="NZ_AP017655.1"/>
</dbReference>
<dbReference type="KEGG" id="sclo:SCLO_1013320"/>
<evidence type="ECO:0000313" key="2">
    <source>
        <dbReference type="Proteomes" id="UP000218272"/>
    </source>
</evidence>
<sequence>MLDQLGRRVDCEISYMIEEIAEIDRFAQRLVEDGFDQDERISGARERVASARTGTFLAQNLRHEYDRAGELLSLCLDMAIGAGEQYTGPAEALLARRVEPEMELLGSFHIVGKS</sequence>
<dbReference type="AlphaFoldDB" id="A0A1E1F1M8"/>
<organism evidence="1 2">
    <name type="scientific">Sphingobium cloacae</name>
    <dbReference type="NCBI Taxonomy" id="120107"/>
    <lineage>
        <taxon>Bacteria</taxon>
        <taxon>Pseudomonadati</taxon>
        <taxon>Pseudomonadota</taxon>
        <taxon>Alphaproteobacteria</taxon>
        <taxon>Sphingomonadales</taxon>
        <taxon>Sphingomonadaceae</taxon>
        <taxon>Sphingobium</taxon>
    </lineage>
</organism>
<proteinExistence type="predicted"/>
<dbReference type="EMBL" id="AP017655">
    <property type="protein sequence ID" value="BAV64372.1"/>
    <property type="molecule type" value="Genomic_DNA"/>
</dbReference>
<reference evidence="1 2" key="1">
    <citation type="submission" date="2016-10" db="EMBL/GenBank/DDBJ databases">
        <title>Complete Genome Sequence of the Nonylphenol-Degrading Bacterium Sphingobium cloacae JCM 10874T.</title>
        <authorList>
            <person name="Ootsuka M."/>
            <person name="Nishizawa T."/>
            <person name="Ohta H."/>
        </authorList>
    </citation>
    <scope>NUCLEOTIDE SEQUENCE [LARGE SCALE GENOMIC DNA]</scope>
    <source>
        <strain evidence="1 2">JCM 10874</strain>
    </source>
</reference>
<name>A0A1E1F1M8_9SPHN</name>
<accession>A0A1E1F1M8</accession>
<protein>
    <submittedName>
        <fullName evidence="1">Uncharacterized protein</fullName>
    </submittedName>
</protein>
<evidence type="ECO:0000313" key="1">
    <source>
        <dbReference type="EMBL" id="BAV64372.1"/>
    </source>
</evidence>
<dbReference type="Proteomes" id="UP000218272">
    <property type="component" value="Chromosome SCLO_1"/>
</dbReference>
<gene>
    <name evidence="1" type="ORF">SCLO_1013320</name>
</gene>
<keyword evidence="2" id="KW-1185">Reference proteome</keyword>